<sequence length="56" mass="6347">MEKPGFFNKSWQKCAVVETQFLFGGAIASLSSHSHHQKMHTMFLESEKAIARPLLN</sequence>
<dbReference type="EMBL" id="JBBWYZ010000041">
    <property type="protein sequence ID" value="MEK9515383.1"/>
    <property type="molecule type" value="Genomic_DNA"/>
</dbReference>
<keyword evidence="2" id="KW-1185">Reference proteome</keyword>
<accession>A0ABU9EVR0</accession>
<protein>
    <submittedName>
        <fullName evidence="1">Uncharacterized protein</fullName>
    </submittedName>
</protein>
<comment type="caution">
    <text evidence="1">The sequence shown here is derived from an EMBL/GenBank/DDBJ whole genome shotgun (WGS) entry which is preliminary data.</text>
</comment>
<gene>
    <name evidence="1" type="ORF">AAEJ74_28180</name>
</gene>
<reference evidence="1 2" key="1">
    <citation type="journal article" date="2024" name="Front. Microbiol.">
        <title>Transcriptomic insights into the dominance of two phototrophs throughout the water column of a tropical hypersaline-alkaline crater lake (Dziani Dzaha, Mayotte).</title>
        <authorList>
            <person name="Duperron S."/>
            <person name="Halary S."/>
            <person name="Bouly J.-P."/>
            <person name="Roussel T."/>
            <person name="Hugoni M."/>
            <person name="Bruto M."/>
            <person name="Oger P."/>
            <person name="Duval C."/>
            <person name="Woo A."/>
            <person name="Jezequiel D."/>
            <person name="Ader M."/>
            <person name="Leboulanger C."/>
            <person name="Agogue H."/>
            <person name="Grossi V."/>
            <person name="Trousselier M."/>
            <person name="Bernard C."/>
        </authorList>
    </citation>
    <scope>NUCLEOTIDE SEQUENCE [LARGE SCALE GENOMIC DNA]</scope>
    <source>
        <strain evidence="1 2">PMC 851.14</strain>
    </source>
</reference>
<proteinExistence type="predicted"/>
<evidence type="ECO:0000313" key="2">
    <source>
        <dbReference type="Proteomes" id="UP001387447"/>
    </source>
</evidence>
<organism evidence="1 2">
    <name type="scientific">Limnospira fusiformis PMC 851.14</name>
    <dbReference type="NCBI Taxonomy" id="2219512"/>
    <lineage>
        <taxon>Bacteria</taxon>
        <taxon>Bacillati</taxon>
        <taxon>Cyanobacteriota</taxon>
        <taxon>Cyanophyceae</taxon>
        <taxon>Oscillatoriophycideae</taxon>
        <taxon>Oscillatoriales</taxon>
        <taxon>Sirenicapillariaceae</taxon>
        <taxon>Limnospira</taxon>
    </lineage>
</organism>
<name>A0ABU9EVR0_LIMFS</name>
<dbReference type="Proteomes" id="UP001387447">
    <property type="component" value="Unassembled WGS sequence"/>
</dbReference>
<evidence type="ECO:0000313" key="1">
    <source>
        <dbReference type="EMBL" id="MEK9515383.1"/>
    </source>
</evidence>